<organism evidence="2 3">
    <name type="scientific">Exidia glandulosa HHB12029</name>
    <dbReference type="NCBI Taxonomy" id="1314781"/>
    <lineage>
        <taxon>Eukaryota</taxon>
        <taxon>Fungi</taxon>
        <taxon>Dikarya</taxon>
        <taxon>Basidiomycota</taxon>
        <taxon>Agaricomycotina</taxon>
        <taxon>Agaricomycetes</taxon>
        <taxon>Auriculariales</taxon>
        <taxon>Exidiaceae</taxon>
        <taxon>Exidia</taxon>
    </lineage>
</organism>
<dbReference type="EMBL" id="KV426200">
    <property type="protein sequence ID" value="KZV85083.1"/>
    <property type="molecule type" value="Genomic_DNA"/>
</dbReference>
<evidence type="ECO:0000313" key="2">
    <source>
        <dbReference type="EMBL" id="KZV85083.1"/>
    </source>
</evidence>
<gene>
    <name evidence="2" type="ORF">EXIGLDRAFT_265408</name>
</gene>
<dbReference type="InParanoid" id="A0A165DQ05"/>
<name>A0A165DQ05_EXIGL</name>
<dbReference type="AlphaFoldDB" id="A0A165DQ05"/>
<dbReference type="Proteomes" id="UP000077266">
    <property type="component" value="Unassembled WGS sequence"/>
</dbReference>
<evidence type="ECO:0000313" key="3">
    <source>
        <dbReference type="Proteomes" id="UP000077266"/>
    </source>
</evidence>
<sequence>MLATSAVTQRATVSVVIPALAQHYAQTARVRVGRAAPSACTPYPSGCGPLLALHSYTCSFFSSLCCFLSWRLWHDVRIGVQGTGRTNGRAPTGPTRRSRRLSHAEPDSQPDIRMLWLIKRCLHLNVSFCAGPNTVFLL</sequence>
<protein>
    <submittedName>
        <fullName evidence="2">Uncharacterized protein</fullName>
    </submittedName>
</protein>
<reference evidence="2 3" key="1">
    <citation type="journal article" date="2016" name="Mol. Biol. Evol.">
        <title>Comparative Genomics of Early-Diverging Mushroom-Forming Fungi Provides Insights into the Origins of Lignocellulose Decay Capabilities.</title>
        <authorList>
            <person name="Nagy L.G."/>
            <person name="Riley R."/>
            <person name="Tritt A."/>
            <person name="Adam C."/>
            <person name="Daum C."/>
            <person name="Floudas D."/>
            <person name="Sun H."/>
            <person name="Yadav J.S."/>
            <person name="Pangilinan J."/>
            <person name="Larsson K.H."/>
            <person name="Matsuura K."/>
            <person name="Barry K."/>
            <person name="Labutti K."/>
            <person name="Kuo R."/>
            <person name="Ohm R.A."/>
            <person name="Bhattacharya S.S."/>
            <person name="Shirouzu T."/>
            <person name="Yoshinaga Y."/>
            <person name="Martin F.M."/>
            <person name="Grigoriev I.V."/>
            <person name="Hibbett D.S."/>
        </authorList>
    </citation>
    <scope>NUCLEOTIDE SEQUENCE [LARGE SCALE GENOMIC DNA]</scope>
    <source>
        <strain evidence="2 3">HHB12029</strain>
    </source>
</reference>
<accession>A0A165DQ05</accession>
<evidence type="ECO:0000256" key="1">
    <source>
        <dbReference type="SAM" id="MobiDB-lite"/>
    </source>
</evidence>
<proteinExistence type="predicted"/>
<feature type="region of interest" description="Disordered" evidence="1">
    <location>
        <begin position="83"/>
        <end position="106"/>
    </location>
</feature>
<keyword evidence="3" id="KW-1185">Reference proteome</keyword>